<dbReference type="STRING" id="927083.DB32_007255"/>
<name>A0A0F6W8D7_9BACT</name>
<dbReference type="RefSeq" id="WP_053237097.1">
    <property type="nucleotide sequence ID" value="NZ_CP011125.1"/>
</dbReference>
<sequence>MRWIRAALALSVSLIALGCAPEPPSAVSIAGAALRVGEERELAPLHGTDVAGMTGYPQPSMFCDQRDACVVIGFEDVYPVLEILAFPLRHDGTPTGTPRVVAASTELGLERRVLAAAGTAGFAVSYYETVSRDGPWRWRRWLQLLGPDGGPSRERIALAEHAEHADSYAELWFDGRAYVATTRDASGAITMTRVDPATGGVLDRAPLPDAPYRVTCGPVECIAAIGGRTVLFRRDESPARARTSAVAPGAFAASRYGYAVWRWDDSEIEWLALDGTPTARTSTTRHMLVASGGDTILVYGATEAGLVLAEIDPRLPPPTLALRAFAGWWHAPFPVWSGTGWLVGHLRGRVLGSWEWQEPDWMRVAPGSLDVEERFEGDEDLRASTHDDLVLASDEGAHFAAWRETEDHFTEERVRLVRLASDGAVTASTSVEHAYRARLAIGGDVVALVASRDAMDTLYRFDRSLRPVGDGVPVPFGSSIAWDGERFVVGTSDSLMRHAPQPDLPPVAIPVPSAEWSDRELLLVTVPSGALAAIRSWRGSWVLARWDRELGWRDGAGVTVSGNVEALAARGATVALWTEESHDGGAWSARLSTVDTAAAVLSV</sequence>
<dbReference type="EMBL" id="CP011125">
    <property type="protein sequence ID" value="AKF10106.1"/>
    <property type="molecule type" value="Genomic_DNA"/>
</dbReference>
<accession>A0A0F6W8D7</accession>
<evidence type="ECO:0000313" key="2">
    <source>
        <dbReference type="EMBL" id="AKF10106.1"/>
    </source>
</evidence>
<proteinExistence type="predicted"/>
<dbReference type="PROSITE" id="PS51257">
    <property type="entry name" value="PROKAR_LIPOPROTEIN"/>
    <property type="match status" value="1"/>
</dbReference>
<gene>
    <name evidence="2" type="ORF">DB32_007255</name>
</gene>
<feature type="signal peptide" evidence="1">
    <location>
        <begin position="1"/>
        <end position="18"/>
    </location>
</feature>
<protein>
    <recommendedName>
        <fullName evidence="4">Lipoprotein</fullName>
    </recommendedName>
</protein>
<organism evidence="2 3">
    <name type="scientific">Sandaracinus amylolyticus</name>
    <dbReference type="NCBI Taxonomy" id="927083"/>
    <lineage>
        <taxon>Bacteria</taxon>
        <taxon>Pseudomonadati</taxon>
        <taxon>Myxococcota</taxon>
        <taxon>Polyangia</taxon>
        <taxon>Polyangiales</taxon>
        <taxon>Sandaracinaceae</taxon>
        <taxon>Sandaracinus</taxon>
    </lineage>
</organism>
<dbReference type="SUPFAM" id="SSF50998">
    <property type="entry name" value="Quinoprotein alcohol dehydrogenase-like"/>
    <property type="match status" value="1"/>
</dbReference>
<evidence type="ECO:0008006" key="4">
    <source>
        <dbReference type="Google" id="ProtNLM"/>
    </source>
</evidence>
<dbReference type="InterPro" id="IPR011047">
    <property type="entry name" value="Quinoprotein_ADH-like_sf"/>
</dbReference>
<keyword evidence="1" id="KW-0732">Signal</keyword>
<dbReference type="Proteomes" id="UP000034883">
    <property type="component" value="Chromosome"/>
</dbReference>
<evidence type="ECO:0000256" key="1">
    <source>
        <dbReference type="SAM" id="SignalP"/>
    </source>
</evidence>
<dbReference type="KEGG" id="samy:DB32_007255"/>
<dbReference type="AlphaFoldDB" id="A0A0F6W8D7"/>
<evidence type="ECO:0000313" key="3">
    <source>
        <dbReference type="Proteomes" id="UP000034883"/>
    </source>
</evidence>
<reference evidence="2 3" key="1">
    <citation type="submission" date="2015-03" db="EMBL/GenBank/DDBJ databases">
        <title>Genome assembly of Sandaracinus amylolyticus DSM 53668.</title>
        <authorList>
            <person name="Sharma G."/>
            <person name="Subramanian S."/>
        </authorList>
    </citation>
    <scope>NUCLEOTIDE SEQUENCE [LARGE SCALE GENOMIC DNA]</scope>
    <source>
        <strain evidence="2 3">DSM 53668</strain>
    </source>
</reference>
<keyword evidence="3" id="KW-1185">Reference proteome</keyword>
<feature type="chain" id="PRO_5002511836" description="Lipoprotein" evidence="1">
    <location>
        <begin position="19"/>
        <end position="603"/>
    </location>
</feature>